<dbReference type="Proteomes" id="UP000004848">
    <property type="component" value="Unassembled WGS sequence"/>
</dbReference>
<feature type="transmembrane region" description="Helical" evidence="1">
    <location>
        <begin position="129"/>
        <end position="147"/>
    </location>
</feature>
<evidence type="ECO:0000313" key="3">
    <source>
        <dbReference type="Proteomes" id="UP000004848"/>
    </source>
</evidence>
<dbReference type="PIRSF" id="PIRSF033239">
    <property type="entry name" value="ExoD"/>
    <property type="match status" value="1"/>
</dbReference>
<keyword evidence="1" id="KW-0812">Transmembrane</keyword>
<feature type="transmembrane region" description="Helical" evidence="1">
    <location>
        <begin position="175"/>
        <end position="194"/>
    </location>
</feature>
<accession>A0P3W6</accession>
<comment type="caution">
    <text evidence="2">The sequence shown here is derived from an EMBL/GenBank/DDBJ whole genome shotgun (WGS) entry which is preliminary data.</text>
</comment>
<dbReference type="eggNOG" id="COG3932">
    <property type="taxonomic scope" value="Bacteria"/>
</dbReference>
<dbReference type="AlphaFoldDB" id="A0P3W6"/>
<dbReference type="EMBL" id="AAUW01000035">
    <property type="protein sequence ID" value="EAV40262.1"/>
    <property type="molecule type" value="Genomic_DNA"/>
</dbReference>
<keyword evidence="1" id="KW-0472">Membrane</keyword>
<organism evidence="2 3">
    <name type="scientific">Roseibium aggregatum (strain ATCC 25650 / DSM 13394 / JCM 20685 / NBRC 16684 / NCIMB 2208 / IAM 12614 / B1)</name>
    <name type="common">Stappia aggregata</name>
    <dbReference type="NCBI Taxonomy" id="384765"/>
    <lineage>
        <taxon>Bacteria</taxon>
        <taxon>Pseudomonadati</taxon>
        <taxon>Pseudomonadota</taxon>
        <taxon>Alphaproteobacteria</taxon>
        <taxon>Hyphomicrobiales</taxon>
        <taxon>Stappiaceae</taxon>
        <taxon>Roseibium</taxon>
    </lineage>
</organism>
<dbReference type="OrthoDB" id="7949130at2"/>
<name>A0P3W6_ROSAI</name>
<evidence type="ECO:0000313" key="2">
    <source>
        <dbReference type="EMBL" id="EAV40262.1"/>
    </source>
</evidence>
<feature type="transmembrane region" description="Helical" evidence="1">
    <location>
        <begin position="153"/>
        <end position="170"/>
    </location>
</feature>
<feature type="transmembrane region" description="Helical" evidence="1">
    <location>
        <begin position="59"/>
        <end position="79"/>
    </location>
</feature>
<protein>
    <submittedName>
        <fullName evidence="2">Exopolysaccharide synthesis, ExoD</fullName>
    </submittedName>
</protein>
<gene>
    <name evidence="2" type="ORF">SIAM614_24762</name>
</gene>
<dbReference type="RefSeq" id="WP_006940354.1">
    <property type="nucleotide sequence ID" value="NZ_AAUW01000035.1"/>
</dbReference>
<keyword evidence="1" id="KW-1133">Transmembrane helix</keyword>
<dbReference type="Pfam" id="PF06055">
    <property type="entry name" value="ExoD"/>
    <property type="match status" value="1"/>
</dbReference>
<dbReference type="InterPro" id="IPR010331">
    <property type="entry name" value="ExoD"/>
</dbReference>
<reference evidence="2 3" key="1">
    <citation type="submission" date="2006-05" db="EMBL/GenBank/DDBJ databases">
        <authorList>
            <person name="King G."/>
            <person name="Ferriera S."/>
            <person name="Johnson J."/>
            <person name="Kravitz S."/>
            <person name="Beeson K."/>
            <person name="Sutton G."/>
            <person name="Rogers Y.-H."/>
            <person name="Friedman R."/>
            <person name="Frazier M."/>
            <person name="Venter J.C."/>
        </authorList>
    </citation>
    <scope>NUCLEOTIDE SEQUENCE [LARGE SCALE GENOMIC DNA]</scope>
    <source>
        <strain evidence="3">ATCC 25650 / DSM 13394 / JCM 20685 / NBRC 16684 / NCIMB 2208 / IAM 12614 / B1</strain>
    </source>
</reference>
<dbReference type="GeneID" id="68850028"/>
<sequence>MTADPDTDRPLTSIIDRVAEITREGPVSLDRVVGAFEQAGFAAMLIVPAAAVVTPLSGIPLFSSLCGLTIFLIAAQWLLKRDRVWLPAWLGRQSLEGDKIRLAMDKLRPAARWLDDHSRKRARFLFRQPLRALLPVACLMFGALMPLLELVPFSSSLLGAAVCLIAFSLLTRDGLFALIALLPVAAVAFALTALL</sequence>
<dbReference type="PANTHER" id="PTHR41795:SF1">
    <property type="entry name" value="EXOPOLYSACCHARIDE SYNTHESIS PROTEIN"/>
    <property type="match status" value="1"/>
</dbReference>
<proteinExistence type="predicted"/>
<evidence type="ECO:0000256" key="1">
    <source>
        <dbReference type="SAM" id="Phobius"/>
    </source>
</evidence>
<dbReference type="PANTHER" id="PTHR41795">
    <property type="entry name" value="EXOPOLYSACCHARIDE SYNTHESIS PROTEIN"/>
    <property type="match status" value="1"/>
</dbReference>